<organism evidence="2 3">
    <name type="scientific">Shewanella japonica</name>
    <dbReference type="NCBI Taxonomy" id="93973"/>
    <lineage>
        <taxon>Bacteria</taxon>
        <taxon>Pseudomonadati</taxon>
        <taxon>Pseudomonadota</taxon>
        <taxon>Gammaproteobacteria</taxon>
        <taxon>Alteromonadales</taxon>
        <taxon>Shewanellaceae</taxon>
        <taxon>Shewanella</taxon>
    </lineage>
</organism>
<feature type="transmembrane region" description="Helical" evidence="1">
    <location>
        <begin position="72"/>
        <end position="92"/>
    </location>
</feature>
<evidence type="ECO:0008006" key="4">
    <source>
        <dbReference type="Google" id="ProtNLM"/>
    </source>
</evidence>
<evidence type="ECO:0000313" key="2">
    <source>
        <dbReference type="EMBL" id="ARD22933.1"/>
    </source>
</evidence>
<proteinExistence type="predicted"/>
<name>A0ABM6JNL3_9GAMM</name>
<accession>A0ABM6JNL3</accession>
<evidence type="ECO:0000256" key="1">
    <source>
        <dbReference type="SAM" id="Phobius"/>
    </source>
</evidence>
<keyword evidence="3" id="KW-1185">Reference proteome</keyword>
<reference evidence="2 3" key="1">
    <citation type="submission" date="2017-03" db="EMBL/GenBank/DDBJ databases">
        <title>Genome sequencing of Shewanella japonica KCTC 22435.</title>
        <authorList>
            <person name="Kim K.M."/>
        </authorList>
    </citation>
    <scope>NUCLEOTIDE SEQUENCE [LARGE SCALE GENOMIC DNA]</scope>
    <source>
        <strain evidence="2 3">KCTC 22435</strain>
    </source>
</reference>
<dbReference type="EMBL" id="CP020472">
    <property type="protein sequence ID" value="ARD22933.1"/>
    <property type="molecule type" value="Genomic_DNA"/>
</dbReference>
<keyword evidence="1" id="KW-1133">Transmembrane helix</keyword>
<keyword evidence="1" id="KW-0812">Transmembrane</keyword>
<dbReference type="Proteomes" id="UP000191820">
    <property type="component" value="Chromosome"/>
</dbReference>
<sequence length="251" mass="28287">MEKIIQFIGNSILILIAFSLFLSGIISDESTLVSSSFLYIILGAGAAYLFWKFTPELHSNKSKKERRKHQMSAFLVFIFITVAAPLATARYGHILLTWAGQSKEVELELTVDYVSSTYSSAYCAGAIRLKGYSNFGSGRLCGVSRSIWSQLKSGDRIIVQGIKTYWGFEYTNLKKNLDREIYQSKTLRLLQDFKNMDSNKAFALARGVDGREVIGYSHSYSSLQKAKERALNECQAQIELHSITTECKLIR</sequence>
<dbReference type="RefSeq" id="WP_080916082.1">
    <property type="nucleotide sequence ID" value="NZ_CP020472.1"/>
</dbReference>
<evidence type="ECO:0000313" key="3">
    <source>
        <dbReference type="Proteomes" id="UP000191820"/>
    </source>
</evidence>
<protein>
    <recommendedName>
        <fullName evidence="4">DUF4131 domain-containing protein</fullName>
    </recommendedName>
</protein>
<keyword evidence="1" id="KW-0472">Membrane</keyword>
<gene>
    <name evidence="2" type="ORF">SJ2017_2645</name>
</gene>
<feature type="transmembrane region" description="Helical" evidence="1">
    <location>
        <begin position="7"/>
        <end position="26"/>
    </location>
</feature>
<feature type="transmembrane region" description="Helical" evidence="1">
    <location>
        <begin position="32"/>
        <end position="51"/>
    </location>
</feature>